<dbReference type="GO" id="GO:0003677">
    <property type="term" value="F:DNA binding"/>
    <property type="evidence" value="ECO:0007669"/>
    <property type="project" value="InterPro"/>
</dbReference>
<proteinExistence type="predicted"/>
<evidence type="ECO:0000259" key="1">
    <source>
        <dbReference type="Pfam" id="PF01609"/>
    </source>
</evidence>
<dbReference type="STRING" id="990712.SAMN05216257_102604"/>
<protein>
    <submittedName>
        <fullName evidence="2">Transposase</fullName>
    </submittedName>
</protein>
<evidence type="ECO:0000313" key="2">
    <source>
        <dbReference type="EMBL" id="SDK40664.1"/>
    </source>
</evidence>
<reference evidence="3" key="1">
    <citation type="submission" date="2016-10" db="EMBL/GenBank/DDBJ databases">
        <authorList>
            <person name="Varghese N."/>
            <person name="Submissions S."/>
        </authorList>
    </citation>
    <scope>NUCLEOTIDE SEQUENCE [LARGE SCALE GENOMIC DNA]</scope>
    <source>
        <strain evidence="3">CGMCC 1.10789</strain>
    </source>
</reference>
<dbReference type="NCBIfam" id="NF033580">
    <property type="entry name" value="transpos_IS5_3"/>
    <property type="match status" value="1"/>
</dbReference>
<dbReference type="AlphaFoldDB" id="A0A1G9BNC8"/>
<evidence type="ECO:0000313" key="3">
    <source>
        <dbReference type="Proteomes" id="UP000199328"/>
    </source>
</evidence>
<dbReference type="InterPro" id="IPR002559">
    <property type="entry name" value="Transposase_11"/>
</dbReference>
<dbReference type="PANTHER" id="PTHR30007:SF1">
    <property type="entry name" value="BLR1914 PROTEIN"/>
    <property type="match status" value="1"/>
</dbReference>
<keyword evidence="3" id="KW-1185">Reference proteome</keyword>
<feature type="domain" description="Transposase IS4-like" evidence="1">
    <location>
        <begin position="2"/>
        <end position="124"/>
    </location>
</feature>
<dbReference type="PANTHER" id="PTHR30007">
    <property type="entry name" value="PHP DOMAIN PROTEIN"/>
    <property type="match status" value="1"/>
</dbReference>
<dbReference type="Pfam" id="PF01609">
    <property type="entry name" value="DDE_Tnp_1"/>
    <property type="match status" value="1"/>
</dbReference>
<gene>
    <name evidence="2" type="ORF">SAMN05216257_102604</name>
</gene>
<accession>A0A1G9BNC8</accession>
<dbReference type="EMBL" id="FNFV01000002">
    <property type="protein sequence ID" value="SDK40664.1"/>
    <property type="molecule type" value="Genomic_DNA"/>
</dbReference>
<dbReference type="Proteomes" id="UP000199328">
    <property type="component" value="Unassembled WGS sequence"/>
</dbReference>
<dbReference type="GO" id="GO:0004803">
    <property type="term" value="F:transposase activity"/>
    <property type="evidence" value="ECO:0007669"/>
    <property type="project" value="InterPro"/>
</dbReference>
<dbReference type="RefSeq" id="WP_143004466.1">
    <property type="nucleotide sequence ID" value="NZ_FNFV01000002.1"/>
</dbReference>
<feature type="non-terminal residue" evidence="2">
    <location>
        <position position="1"/>
    </location>
</feature>
<dbReference type="GO" id="GO:0006313">
    <property type="term" value="P:DNA transposition"/>
    <property type="evidence" value="ECO:0007669"/>
    <property type="project" value="InterPro"/>
</dbReference>
<sequence length="133" mass="14647">TKIHAVVNGSGLPVRLLLTPGQASDKTTAPELVGPLGLTGDVVGDRGYFGQAVIAAIEASGATAHIPSQSNVRVVRTVDRDLYRERNKVERFFNRLKHFRGIATRYFKTATNFLAALHLACSRLWIRHYESTT</sequence>
<name>A0A1G9BNC8_9RHOB</name>
<organism evidence="2 3">
    <name type="scientific">Meinhardsimonia xiamenensis</name>
    <dbReference type="NCBI Taxonomy" id="990712"/>
    <lineage>
        <taxon>Bacteria</taxon>
        <taxon>Pseudomonadati</taxon>
        <taxon>Pseudomonadota</taxon>
        <taxon>Alphaproteobacteria</taxon>
        <taxon>Rhodobacterales</taxon>
        <taxon>Paracoccaceae</taxon>
        <taxon>Meinhardsimonia</taxon>
    </lineage>
</organism>